<protein>
    <recommendedName>
        <fullName evidence="3">Unsaturated rhamnogalacturonyl hydrolase</fullName>
    </recommendedName>
</protein>
<gene>
    <name evidence="2" type="ORF">SDC9_85356</name>
</gene>
<comment type="caution">
    <text evidence="2">The sequence shown here is derived from an EMBL/GenBank/DDBJ whole genome shotgun (WGS) entry which is preliminary data.</text>
</comment>
<dbReference type="EMBL" id="VSSQ01008386">
    <property type="protein sequence ID" value="MPM38726.1"/>
    <property type="molecule type" value="Genomic_DNA"/>
</dbReference>
<keyword evidence="1" id="KW-0378">Hydrolase</keyword>
<dbReference type="PANTHER" id="PTHR33886">
    <property type="entry name" value="UNSATURATED RHAMNOGALACTURONAN HYDROLASE (EUROFUNG)"/>
    <property type="match status" value="1"/>
</dbReference>
<dbReference type="InterPro" id="IPR010905">
    <property type="entry name" value="Glyco_hydro_88"/>
</dbReference>
<dbReference type="GO" id="GO:0005975">
    <property type="term" value="P:carbohydrate metabolic process"/>
    <property type="evidence" value="ECO:0007669"/>
    <property type="project" value="InterPro"/>
</dbReference>
<evidence type="ECO:0008006" key="3">
    <source>
        <dbReference type="Google" id="ProtNLM"/>
    </source>
</evidence>
<dbReference type="PANTHER" id="PTHR33886:SF8">
    <property type="entry name" value="UNSATURATED RHAMNOGALACTURONAN HYDROLASE (EUROFUNG)"/>
    <property type="match status" value="1"/>
</dbReference>
<dbReference type="Gene3D" id="1.50.10.10">
    <property type="match status" value="1"/>
</dbReference>
<sequence length="246" mass="27821">MLKDIKACMDMLVNTPQVDDWTWIDAIQMGMPVLAKLGKRTGNTAYFDKMWDMYAYSRNTHGGGLFNLKDGLWWRDADFVAPYKEPNGEDCYWSRGNGWVYAALVRVVNEIPKNEKHRADYIKDFITMSKALKACQRSDGFWNVSLHDPSNFGGKETSGTALFVYGMAWGINNGIFNKAEYLPIALKAWDAMVKEAVHENGFLGYVQGTGKEPKDGQPVTYTNIPDFEDYGIGCFLLAGTEIYKLK</sequence>
<evidence type="ECO:0000313" key="2">
    <source>
        <dbReference type="EMBL" id="MPM38726.1"/>
    </source>
</evidence>
<dbReference type="AlphaFoldDB" id="A0A644ZCY5"/>
<dbReference type="InterPro" id="IPR052043">
    <property type="entry name" value="PolySaccharide_Degr_Enz"/>
</dbReference>
<dbReference type="GO" id="GO:0016787">
    <property type="term" value="F:hydrolase activity"/>
    <property type="evidence" value="ECO:0007669"/>
    <property type="project" value="UniProtKB-KW"/>
</dbReference>
<evidence type="ECO:0000256" key="1">
    <source>
        <dbReference type="ARBA" id="ARBA00022801"/>
    </source>
</evidence>
<reference evidence="2" key="1">
    <citation type="submission" date="2019-08" db="EMBL/GenBank/DDBJ databases">
        <authorList>
            <person name="Kucharzyk K."/>
            <person name="Murdoch R.W."/>
            <person name="Higgins S."/>
            <person name="Loffler F."/>
        </authorList>
    </citation>
    <scope>NUCLEOTIDE SEQUENCE</scope>
</reference>
<organism evidence="2">
    <name type="scientific">bioreactor metagenome</name>
    <dbReference type="NCBI Taxonomy" id="1076179"/>
    <lineage>
        <taxon>unclassified sequences</taxon>
        <taxon>metagenomes</taxon>
        <taxon>ecological metagenomes</taxon>
    </lineage>
</organism>
<dbReference type="Pfam" id="PF07470">
    <property type="entry name" value="Glyco_hydro_88"/>
    <property type="match status" value="1"/>
</dbReference>
<proteinExistence type="predicted"/>
<dbReference type="InterPro" id="IPR012341">
    <property type="entry name" value="6hp_glycosidase-like_sf"/>
</dbReference>
<dbReference type="InterPro" id="IPR008928">
    <property type="entry name" value="6-hairpin_glycosidase_sf"/>
</dbReference>
<dbReference type="SUPFAM" id="SSF48208">
    <property type="entry name" value="Six-hairpin glycosidases"/>
    <property type="match status" value="1"/>
</dbReference>
<name>A0A644ZCY5_9ZZZZ</name>
<accession>A0A644ZCY5</accession>